<sequence>MAGPQQVKAAAGAQGMKGPSPAQHSTEVLHQTSKVSFCPMRMALGGFAVIVTIGYFTLYTKKKPEASALDVAKVATGFSHPENTHPRK</sequence>
<dbReference type="PANTHER" id="PTHR33919:SF7">
    <property type="entry name" value="PROTEIN, PUTATIVE-RELATED"/>
    <property type="match status" value="1"/>
</dbReference>
<keyword evidence="2" id="KW-0472">Membrane</keyword>
<evidence type="ECO:0000313" key="4">
    <source>
        <dbReference type="Proteomes" id="UP000006882"/>
    </source>
</evidence>
<evidence type="ECO:0000256" key="1">
    <source>
        <dbReference type="SAM" id="MobiDB-lite"/>
    </source>
</evidence>
<accession>A0A251NHA2</accession>
<evidence type="ECO:0000313" key="3">
    <source>
        <dbReference type="EMBL" id="ONH98720.1"/>
    </source>
</evidence>
<gene>
    <name evidence="3" type="ORF">PRUPE_7G263500</name>
</gene>
<dbReference type="PANTHER" id="PTHR33919">
    <property type="entry name" value="OS09G0127700 PROTEIN"/>
    <property type="match status" value="1"/>
</dbReference>
<dbReference type="Proteomes" id="UP000006882">
    <property type="component" value="Chromosome G7"/>
</dbReference>
<dbReference type="Gramene" id="ONH98720">
    <property type="protein sequence ID" value="ONH98720"/>
    <property type="gene ID" value="PRUPE_7G263500"/>
</dbReference>
<evidence type="ECO:0008006" key="5">
    <source>
        <dbReference type="Google" id="ProtNLM"/>
    </source>
</evidence>
<feature type="transmembrane region" description="Helical" evidence="2">
    <location>
        <begin position="42"/>
        <end position="59"/>
    </location>
</feature>
<reference evidence="3 4" key="1">
    <citation type="journal article" date="2013" name="Nat. Genet.">
        <title>The high-quality draft genome of peach (Prunus persica) identifies unique patterns of genetic diversity, domestication and genome evolution.</title>
        <authorList>
            <consortium name="International Peach Genome Initiative"/>
            <person name="Verde I."/>
            <person name="Abbott A.G."/>
            <person name="Scalabrin S."/>
            <person name="Jung S."/>
            <person name="Shu S."/>
            <person name="Marroni F."/>
            <person name="Zhebentyayeva T."/>
            <person name="Dettori M.T."/>
            <person name="Grimwood J."/>
            <person name="Cattonaro F."/>
            <person name="Zuccolo A."/>
            <person name="Rossini L."/>
            <person name="Jenkins J."/>
            <person name="Vendramin E."/>
            <person name="Meisel L.A."/>
            <person name="Decroocq V."/>
            <person name="Sosinski B."/>
            <person name="Prochnik S."/>
            <person name="Mitros T."/>
            <person name="Policriti A."/>
            <person name="Cipriani G."/>
            <person name="Dondini L."/>
            <person name="Ficklin S."/>
            <person name="Goodstein D.M."/>
            <person name="Xuan P."/>
            <person name="Del Fabbro C."/>
            <person name="Aramini V."/>
            <person name="Copetti D."/>
            <person name="Gonzalez S."/>
            <person name="Horner D.S."/>
            <person name="Falchi R."/>
            <person name="Lucas S."/>
            <person name="Mica E."/>
            <person name="Maldonado J."/>
            <person name="Lazzari B."/>
            <person name="Bielenberg D."/>
            <person name="Pirona R."/>
            <person name="Miculan M."/>
            <person name="Barakat A."/>
            <person name="Testolin R."/>
            <person name="Stella A."/>
            <person name="Tartarini S."/>
            <person name="Tonutti P."/>
            <person name="Arus P."/>
            <person name="Orellana A."/>
            <person name="Wells C."/>
            <person name="Main D."/>
            <person name="Vizzotto G."/>
            <person name="Silva H."/>
            <person name="Salamini F."/>
            <person name="Schmutz J."/>
            <person name="Morgante M."/>
            <person name="Rokhsar D.S."/>
        </authorList>
    </citation>
    <scope>NUCLEOTIDE SEQUENCE [LARGE SCALE GENOMIC DNA]</scope>
    <source>
        <strain evidence="4">cv. Nemared</strain>
    </source>
</reference>
<keyword evidence="2" id="KW-0812">Transmembrane</keyword>
<protein>
    <recommendedName>
        <fullName evidence="5">Transmembrane protein</fullName>
    </recommendedName>
</protein>
<proteinExistence type="predicted"/>
<evidence type="ECO:0000256" key="2">
    <source>
        <dbReference type="SAM" id="Phobius"/>
    </source>
</evidence>
<keyword evidence="2" id="KW-1133">Transmembrane helix</keyword>
<organism evidence="3 4">
    <name type="scientific">Prunus persica</name>
    <name type="common">Peach</name>
    <name type="synonym">Amygdalus persica</name>
    <dbReference type="NCBI Taxonomy" id="3760"/>
    <lineage>
        <taxon>Eukaryota</taxon>
        <taxon>Viridiplantae</taxon>
        <taxon>Streptophyta</taxon>
        <taxon>Embryophyta</taxon>
        <taxon>Tracheophyta</taxon>
        <taxon>Spermatophyta</taxon>
        <taxon>Magnoliopsida</taxon>
        <taxon>eudicotyledons</taxon>
        <taxon>Gunneridae</taxon>
        <taxon>Pentapetalae</taxon>
        <taxon>rosids</taxon>
        <taxon>fabids</taxon>
        <taxon>Rosales</taxon>
        <taxon>Rosaceae</taxon>
        <taxon>Amygdaloideae</taxon>
        <taxon>Amygdaleae</taxon>
        <taxon>Prunus</taxon>
    </lineage>
</organism>
<dbReference type="AlphaFoldDB" id="A0A251NHA2"/>
<dbReference type="EMBL" id="CM007657">
    <property type="protein sequence ID" value="ONH98720.1"/>
    <property type="molecule type" value="Genomic_DNA"/>
</dbReference>
<feature type="region of interest" description="Disordered" evidence="1">
    <location>
        <begin position="1"/>
        <end position="28"/>
    </location>
</feature>
<keyword evidence="4" id="KW-1185">Reference proteome</keyword>
<dbReference type="eggNOG" id="ENOG502S72M">
    <property type="taxonomic scope" value="Eukaryota"/>
</dbReference>
<name>A0A251NHA2_PRUPE</name>